<comment type="caution">
    <text evidence="2">The sequence shown here is derived from an EMBL/GenBank/DDBJ whole genome shotgun (WGS) entry which is preliminary data.</text>
</comment>
<feature type="compositionally biased region" description="Low complexity" evidence="1">
    <location>
        <begin position="11"/>
        <end position="33"/>
    </location>
</feature>
<name>A0ABX2HTH0_9FIRM</name>
<feature type="compositionally biased region" description="Gly residues" evidence="1">
    <location>
        <begin position="1"/>
        <end position="10"/>
    </location>
</feature>
<keyword evidence="3" id="KW-1185">Reference proteome</keyword>
<reference evidence="2 3" key="1">
    <citation type="journal article" date="2020" name="Cell Host Microbe">
        <title>Functional and Genomic Variation between Human-Derived Isolates of Lachnospiraceae Reveals Inter- and Intra-Species Diversity.</title>
        <authorList>
            <person name="Sorbara M.T."/>
            <person name="Littmann E.R."/>
            <person name="Fontana E."/>
            <person name="Moody T.U."/>
            <person name="Kohout C.E."/>
            <person name="Gjonbalaj M."/>
            <person name="Eaton V."/>
            <person name="Seok R."/>
            <person name="Leiner I.M."/>
            <person name="Pamer E.G."/>
        </authorList>
    </citation>
    <scope>NUCLEOTIDE SEQUENCE [LARGE SCALE GENOMIC DNA]</scope>
    <source>
        <strain evidence="2 3">MSK.1.17</strain>
    </source>
</reference>
<sequence length="60" mass="5683">MSLAGCGGGSTATTAAPAAAPAGDAAAGTAAPAAADDGQTYVINIGHINDERDSWHLGSE</sequence>
<dbReference type="EMBL" id="JAAITT010000101">
    <property type="protein sequence ID" value="NSJ52717.1"/>
    <property type="molecule type" value="Genomic_DNA"/>
</dbReference>
<gene>
    <name evidence="2" type="ORF">G5B36_29220</name>
</gene>
<organism evidence="2 3">
    <name type="scientific">Enterocloster aldenensis</name>
    <dbReference type="NCBI Taxonomy" id="358742"/>
    <lineage>
        <taxon>Bacteria</taxon>
        <taxon>Bacillati</taxon>
        <taxon>Bacillota</taxon>
        <taxon>Clostridia</taxon>
        <taxon>Lachnospirales</taxon>
        <taxon>Lachnospiraceae</taxon>
        <taxon>Enterocloster</taxon>
    </lineage>
</organism>
<proteinExistence type="predicted"/>
<feature type="region of interest" description="Disordered" evidence="1">
    <location>
        <begin position="1"/>
        <end position="33"/>
    </location>
</feature>
<evidence type="ECO:0000313" key="2">
    <source>
        <dbReference type="EMBL" id="NSJ52717.1"/>
    </source>
</evidence>
<dbReference type="Proteomes" id="UP000669239">
    <property type="component" value="Unassembled WGS sequence"/>
</dbReference>
<evidence type="ECO:0000313" key="3">
    <source>
        <dbReference type="Proteomes" id="UP000669239"/>
    </source>
</evidence>
<protein>
    <submittedName>
        <fullName evidence="2">C4-dicarboxylate ABC transporter</fullName>
    </submittedName>
</protein>
<evidence type="ECO:0000256" key="1">
    <source>
        <dbReference type="SAM" id="MobiDB-lite"/>
    </source>
</evidence>
<accession>A0ABX2HTH0</accession>
<feature type="non-terminal residue" evidence="2">
    <location>
        <position position="60"/>
    </location>
</feature>